<dbReference type="Pfam" id="PF05592">
    <property type="entry name" value="Bac_rhamnosid"/>
    <property type="match status" value="1"/>
</dbReference>
<dbReference type="Gene3D" id="1.50.10.10">
    <property type="match status" value="1"/>
</dbReference>
<gene>
    <name evidence="8" type="ORF">H9761_14245</name>
</gene>
<dbReference type="Gene3D" id="2.60.420.10">
    <property type="entry name" value="Maltose phosphorylase, domain 3"/>
    <property type="match status" value="1"/>
</dbReference>
<dbReference type="InterPro" id="IPR035396">
    <property type="entry name" value="Bac_rhamnosid6H"/>
</dbReference>
<feature type="domain" description="Alpha-L-rhamnosidase six-hairpin glycosidase" evidence="6">
    <location>
        <begin position="413"/>
        <end position="755"/>
    </location>
</feature>
<reference evidence="8" key="2">
    <citation type="submission" date="2021-04" db="EMBL/GenBank/DDBJ databases">
        <authorList>
            <person name="Gilroy R."/>
        </authorList>
    </citation>
    <scope>NUCLEOTIDE SEQUENCE</scope>
    <source>
        <strain evidence="8">USAMLcec2-132</strain>
    </source>
</reference>
<dbReference type="InterPro" id="IPR008902">
    <property type="entry name" value="Rhamnosid_concanavalin"/>
</dbReference>
<comment type="caution">
    <text evidence="8">The sequence shown here is derived from an EMBL/GenBank/DDBJ whole genome shotgun (WGS) entry which is preliminary data.</text>
</comment>
<keyword evidence="3 8" id="KW-0378">Hydrolase</keyword>
<evidence type="ECO:0000313" key="8">
    <source>
        <dbReference type="EMBL" id="HJC24841.1"/>
    </source>
</evidence>
<evidence type="ECO:0000256" key="2">
    <source>
        <dbReference type="ARBA" id="ARBA00012652"/>
    </source>
</evidence>
<dbReference type="EMBL" id="DWWS01000050">
    <property type="protein sequence ID" value="HJC24841.1"/>
    <property type="molecule type" value="Genomic_DNA"/>
</dbReference>
<organism evidence="8 9">
    <name type="scientific">Candidatus Eisenbergiella merdavium</name>
    <dbReference type="NCBI Taxonomy" id="2838551"/>
    <lineage>
        <taxon>Bacteria</taxon>
        <taxon>Bacillati</taxon>
        <taxon>Bacillota</taxon>
        <taxon>Clostridia</taxon>
        <taxon>Lachnospirales</taxon>
        <taxon>Lachnospiraceae</taxon>
        <taxon>Eisenbergiella</taxon>
    </lineage>
</organism>
<feature type="domain" description="Alpha-L-rhamnosidase concanavalin-like" evidence="4">
    <location>
        <begin position="311"/>
        <end position="405"/>
    </location>
</feature>
<dbReference type="PIRSF" id="PIRSF010631">
    <property type="entry name" value="A-rhamnsds"/>
    <property type="match status" value="1"/>
</dbReference>
<evidence type="ECO:0000259" key="6">
    <source>
        <dbReference type="Pfam" id="PF17389"/>
    </source>
</evidence>
<sequence length="914" mass="103104">MRITNGKTNHIFTPLGYSIPKPVFTWCVEESRGKRAAESRVAVSLREDMKEPLWDSGFDGDITALGYTPDIMMTPRTRYYWTVAVRSDAGEEAVSPIQWFETGKLEEPWEGRWITCPSCRNTDGGEERHPVFEKMILPEKKLRAARLYICGLGLYEAEIDGVKVGEEYLSPGCNNYNGWLQYQTYDVTELLREGGLLAVTLGNGWYKGRFGFEKSEKGFYGDDFKLIAEVRLCYEDGTESVIGTDESWTVRRSRIVFSNIYDGEKWDATLPETAAVPALLCPEEDCPKAPLTGRYSPPVIVHKTLRPVLLHTPAGETVFDLGQNMAGSFAYRVQIPEGRTLRLRFGEQLQDGCFCRENLRTAKEEFVYISDGEPVVLRPRFTCFGGRYVLVEGVGNPDPEDFTALCYTSRMERIGYLETGNELVNRLISNIEWSRLDNFIDVPTDCPQRDERMGWTGDAEVFAPTACFLADTYVFYRKYLHDIDTEQQERGGQVPNVVPSCGIQGTSSAWGDAATIIPWTLYLFTGDKTILEEQFASMKAWVDYITEVDGNACGWRKAFHYGDWLALDRIRRESGECRGATDEGFIADIYYRYSAQILSRTAEVLGNSEEAVKYGTLADALEKRIRDEYFTPTERCAVPTQTGLLLALRHGLADPARTAADLRKKLASNDNKLDTGFVGTPLLCNVLSEHGMSDLAETLFLNEEYPGWLHEVRMGATTIWERWDSLDENGHFSSTGMNSLNHYAYGSVAEWLFRHLAGLQPLEPGFTKARLAPSPVWELKNLDCSYHSAAGLWKIHWDIVDDEHLHLEVTVPFGCSALLSLPFCEEEELELQTGSYEFSYRTAKPMHQRVSIDDTLAGLLANPKAKAVLVRMMPQITQLPERLKGIPLRAAASRLGGEKAEALLEKLERMLKEC</sequence>
<reference evidence="8" key="1">
    <citation type="journal article" date="2021" name="PeerJ">
        <title>Extensive microbial diversity within the chicken gut microbiome revealed by metagenomics and culture.</title>
        <authorList>
            <person name="Gilroy R."/>
            <person name="Ravi A."/>
            <person name="Getino M."/>
            <person name="Pursley I."/>
            <person name="Horton D.L."/>
            <person name="Alikhan N.F."/>
            <person name="Baker D."/>
            <person name="Gharbi K."/>
            <person name="Hall N."/>
            <person name="Watson M."/>
            <person name="Adriaenssens E.M."/>
            <person name="Foster-Nyarko E."/>
            <person name="Jarju S."/>
            <person name="Secka A."/>
            <person name="Antonio M."/>
            <person name="Oren A."/>
            <person name="Chaudhuri R.R."/>
            <person name="La Ragione R."/>
            <person name="Hildebrand F."/>
            <person name="Pallen M.J."/>
        </authorList>
    </citation>
    <scope>NUCLEOTIDE SEQUENCE</scope>
    <source>
        <strain evidence="8">USAMLcec2-132</strain>
    </source>
</reference>
<accession>A0A9D2SS44</accession>
<protein>
    <recommendedName>
        <fullName evidence="2">alpha-L-rhamnosidase</fullName>
        <ecNumber evidence="2">3.2.1.40</ecNumber>
    </recommendedName>
</protein>
<evidence type="ECO:0000313" key="9">
    <source>
        <dbReference type="Proteomes" id="UP000823891"/>
    </source>
</evidence>
<feature type="domain" description="Bacterial alpha-L-rhamnosidase N-terminal" evidence="5">
    <location>
        <begin position="140"/>
        <end position="270"/>
    </location>
</feature>
<proteinExistence type="predicted"/>
<dbReference type="AlphaFoldDB" id="A0A9D2SS44"/>
<dbReference type="EC" id="3.2.1.40" evidence="2"/>
<dbReference type="GO" id="GO:0030596">
    <property type="term" value="F:alpha-L-rhamnosidase activity"/>
    <property type="evidence" value="ECO:0007669"/>
    <property type="project" value="UniProtKB-EC"/>
</dbReference>
<dbReference type="Gene3D" id="2.60.120.260">
    <property type="entry name" value="Galactose-binding domain-like"/>
    <property type="match status" value="2"/>
</dbReference>
<evidence type="ECO:0000259" key="7">
    <source>
        <dbReference type="Pfam" id="PF17390"/>
    </source>
</evidence>
<evidence type="ECO:0000256" key="1">
    <source>
        <dbReference type="ARBA" id="ARBA00001445"/>
    </source>
</evidence>
<evidence type="ECO:0000259" key="4">
    <source>
        <dbReference type="Pfam" id="PF05592"/>
    </source>
</evidence>
<name>A0A9D2SS44_9FIRM</name>
<dbReference type="InterPro" id="IPR012341">
    <property type="entry name" value="6hp_glycosidase-like_sf"/>
</dbReference>
<dbReference type="InterPro" id="IPR016007">
    <property type="entry name" value="Alpha_rhamnosid"/>
</dbReference>
<dbReference type="SUPFAM" id="SSF48208">
    <property type="entry name" value="Six-hairpin glycosidases"/>
    <property type="match status" value="1"/>
</dbReference>
<dbReference type="Pfam" id="PF17389">
    <property type="entry name" value="Bac_rhamnosid6H"/>
    <property type="match status" value="1"/>
</dbReference>
<feature type="domain" description="Alpha-L-rhamnosidase C-terminal" evidence="7">
    <location>
        <begin position="758"/>
        <end position="830"/>
    </location>
</feature>
<evidence type="ECO:0000256" key="3">
    <source>
        <dbReference type="ARBA" id="ARBA00022801"/>
    </source>
</evidence>
<dbReference type="Proteomes" id="UP000823891">
    <property type="component" value="Unassembled WGS sequence"/>
</dbReference>
<dbReference type="InterPro" id="IPR035398">
    <property type="entry name" value="Bac_rhamnosid_C"/>
</dbReference>
<dbReference type="PANTHER" id="PTHR33307">
    <property type="entry name" value="ALPHA-RHAMNOSIDASE (EUROFUNG)"/>
    <property type="match status" value="1"/>
</dbReference>
<dbReference type="GO" id="GO:0005975">
    <property type="term" value="P:carbohydrate metabolic process"/>
    <property type="evidence" value="ECO:0007669"/>
    <property type="project" value="InterPro"/>
</dbReference>
<evidence type="ECO:0000259" key="5">
    <source>
        <dbReference type="Pfam" id="PF08531"/>
    </source>
</evidence>
<dbReference type="Pfam" id="PF17390">
    <property type="entry name" value="Bac_rhamnosid_C"/>
    <property type="match status" value="1"/>
</dbReference>
<dbReference type="Gene3D" id="2.60.40.10">
    <property type="entry name" value="Immunoglobulins"/>
    <property type="match status" value="1"/>
</dbReference>
<dbReference type="InterPro" id="IPR013737">
    <property type="entry name" value="Bac_rhamnosid_N"/>
</dbReference>
<dbReference type="Pfam" id="PF08531">
    <property type="entry name" value="Bac_rhamnosid_N"/>
    <property type="match status" value="1"/>
</dbReference>
<dbReference type="InterPro" id="IPR013783">
    <property type="entry name" value="Ig-like_fold"/>
</dbReference>
<dbReference type="Pfam" id="PF25788">
    <property type="entry name" value="Ig_Rha78A_N"/>
    <property type="match status" value="1"/>
</dbReference>
<dbReference type="InterPro" id="IPR008928">
    <property type="entry name" value="6-hairpin_glycosidase_sf"/>
</dbReference>
<comment type="catalytic activity">
    <reaction evidence="1">
        <text>Hydrolysis of terminal non-reducing alpha-L-rhamnose residues in alpha-L-rhamnosides.</text>
        <dbReference type="EC" id="3.2.1.40"/>
    </reaction>
</comment>
<dbReference type="PANTHER" id="PTHR33307:SF6">
    <property type="entry name" value="ALPHA-RHAMNOSIDASE (EUROFUNG)-RELATED"/>
    <property type="match status" value="1"/>
</dbReference>